<evidence type="ECO:0000313" key="3">
    <source>
        <dbReference type="EMBL" id="MBC5664929.1"/>
    </source>
</evidence>
<dbReference type="EMBL" id="JACOOY010000006">
    <property type="protein sequence ID" value="MBC5664929.1"/>
    <property type="molecule type" value="Genomic_DNA"/>
</dbReference>
<dbReference type="Proteomes" id="UP000647235">
    <property type="component" value="Unassembled WGS sequence"/>
</dbReference>
<reference evidence="3 4" key="1">
    <citation type="submission" date="2020-08" db="EMBL/GenBank/DDBJ databases">
        <title>Genome public.</title>
        <authorList>
            <person name="Liu C."/>
            <person name="Sun Q."/>
        </authorList>
    </citation>
    <scope>NUCLEOTIDE SEQUENCE [LARGE SCALE GENOMIC DNA]</scope>
    <source>
        <strain evidence="3 4">NSJ-36</strain>
    </source>
</reference>
<dbReference type="InterPro" id="IPR004843">
    <property type="entry name" value="Calcineurin-like_PHP"/>
</dbReference>
<dbReference type="SUPFAM" id="SSF56300">
    <property type="entry name" value="Metallo-dependent phosphatases"/>
    <property type="match status" value="1"/>
</dbReference>
<sequence>MKFLHLADIHLGASPDLPNGLAEKRKKEIWNSFRNVIEKCEREKIDLLLIVGDLFHRQPLLRELKEVSYLFGKLTKTQVVLVAGNHDYIKKDSYYRTFHWQKHVHMISADEPQCIELPEISTSVCGFSYHSREIRERLDISQLKKGRQKYEILLLHGGDETHVPFNREDLRRVDYDYVALGHIHKPQTVIDGKAAYSGALEPIDKNDTGKHGFIKGEITDEGCRIRFVPASVRRYIHEKITVTPQFTNQELQERIEACIREQGEQHFYKFILTGFRDPDIMFETVRRFSPGDSLYGHPAFGNEHGWNILEIADRTTPAYDFGQLMKQHKEDILGAFIEELSEYPQESIQYRALCEGVQALMDTRRG</sequence>
<dbReference type="CDD" id="cd00840">
    <property type="entry name" value="MPP_Mre11_N"/>
    <property type="match status" value="1"/>
</dbReference>
<keyword evidence="1" id="KW-0378">Hydrolase</keyword>
<proteinExistence type="predicted"/>
<dbReference type="PANTHER" id="PTHR30337">
    <property type="entry name" value="COMPONENT OF ATP-DEPENDENT DSDNA EXONUCLEASE"/>
    <property type="match status" value="1"/>
</dbReference>
<dbReference type="Pfam" id="PF00149">
    <property type="entry name" value="Metallophos"/>
    <property type="match status" value="1"/>
</dbReference>
<dbReference type="RefSeq" id="WP_186855703.1">
    <property type="nucleotide sequence ID" value="NZ_JACOOY010000006.1"/>
</dbReference>
<evidence type="ECO:0000256" key="1">
    <source>
        <dbReference type="ARBA" id="ARBA00022801"/>
    </source>
</evidence>
<evidence type="ECO:0000259" key="2">
    <source>
        <dbReference type="Pfam" id="PF00149"/>
    </source>
</evidence>
<feature type="domain" description="Calcineurin-like phosphoesterase" evidence="2">
    <location>
        <begin position="1"/>
        <end position="186"/>
    </location>
</feature>
<organism evidence="3 4">
    <name type="scientific">Dorea hominis</name>
    <dbReference type="NCBI Taxonomy" id="2763040"/>
    <lineage>
        <taxon>Bacteria</taxon>
        <taxon>Bacillati</taxon>
        <taxon>Bacillota</taxon>
        <taxon>Clostridia</taxon>
        <taxon>Lachnospirales</taxon>
        <taxon>Lachnospiraceae</taxon>
        <taxon>Dorea</taxon>
    </lineage>
</organism>
<dbReference type="InterPro" id="IPR050535">
    <property type="entry name" value="DNA_Repair-Maintenance_Comp"/>
</dbReference>
<dbReference type="InterPro" id="IPR029052">
    <property type="entry name" value="Metallo-depent_PP-like"/>
</dbReference>
<gene>
    <name evidence="3" type="ORF">H8S07_06510</name>
</gene>
<evidence type="ECO:0000313" key="4">
    <source>
        <dbReference type="Proteomes" id="UP000647235"/>
    </source>
</evidence>
<dbReference type="Gene3D" id="3.60.21.10">
    <property type="match status" value="1"/>
</dbReference>
<name>A0ABR7EUA1_9FIRM</name>
<comment type="caution">
    <text evidence="3">The sequence shown here is derived from an EMBL/GenBank/DDBJ whole genome shotgun (WGS) entry which is preliminary data.</text>
</comment>
<accession>A0ABR7EUA1</accession>
<dbReference type="InterPro" id="IPR041796">
    <property type="entry name" value="Mre11_N"/>
</dbReference>
<protein>
    <submittedName>
        <fullName evidence="3">Metallophosphoesterase</fullName>
    </submittedName>
</protein>
<keyword evidence="4" id="KW-1185">Reference proteome</keyword>